<dbReference type="PANTHER" id="PTHR24055">
    <property type="entry name" value="MITOGEN-ACTIVATED PROTEIN KINASE"/>
    <property type="match status" value="1"/>
</dbReference>
<dbReference type="GO" id="GO:0004707">
    <property type="term" value="F:MAP kinase activity"/>
    <property type="evidence" value="ECO:0007669"/>
    <property type="project" value="UniProtKB-EC"/>
</dbReference>
<dbReference type="InterPro" id="IPR000719">
    <property type="entry name" value="Prot_kinase_dom"/>
</dbReference>
<sequence>MELDLAQVQEALKLDKEKDDESMSGYETHHVNYSLWTVPQRYRDLTRLGSGAYAQVCSAYDRKLNKNVAMKKLTRPLKTVDYARRALRELKLMKHFCHENIISIIDVFTPLADEPEDMEEIYFVVKKADGTLDQVLKTSNDDGTKLNEETIQYLVYQMVRALKHIHSANVMHRDLKPDNIGVLENDGLIQILDFGLARHVDSYMSGYVMARWYRAPEIILRWMRYNEKADIWSLGCIFSEMMTGKPLFPVDCWQKLLDEIINLCGTPSDSFIDKIEGENIKKCIRGFTKVEKKDLTQIHSGFSSQAVDLVEKMLKIDPDERISVDDAIKHPFFGNLRDPENEPTARPFVDNSEGLNLSIADLRREIWREIHSFNPRSLQSMFPEDFYSSDEFED</sequence>
<keyword evidence="4" id="KW-0723">Serine/threonine-protein kinase</keyword>
<dbReference type="GO" id="GO:0005524">
    <property type="term" value="F:ATP binding"/>
    <property type="evidence" value="ECO:0007669"/>
    <property type="project" value="UniProtKB-UniRule"/>
</dbReference>
<feature type="binding site" evidence="11">
    <location>
        <position position="78"/>
    </location>
    <ligand>
        <name>ATP</name>
        <dbReference type="ChEBI" id="CHEBI:30616"/>
    </ligand>
</feature>
<reference evidence="13" key="1">
    <citation type="journal article" date="2010" name="Science">
        <title>Plasticity of animal genome architecture unmasked by rapid evolution of a pelagic tunicate.</title>
        <authorList>
            <person name="Denoeud F."/>
            <person name="Henriet S."/>
            <person name="Mungpakdee S."/>
            <person name="Aury J.M."/>
            <person name="Da Silva C."/>
            <person name="Brinkmann H."/>
            <person name="Mikhaleva J."/>
            <person name="Olsen L.C."/>
            <person name="Jubin C."/>
            <person name="Canestro C."/>
            <person name="Bouquet J.M."/>
            <person name="Danks G."/>
            <person name="Poulain J."/>
            <person name="Campsteijn C."/>
            <person name="Adamski M."/>
            <person name="Cross I."/>
            <person name="Yadetie F."/>
            <person name="Muffato M."/>
            <person name="Louis A."/>
            <person name="Butcher S."/>
            <person name="Tsagkogeorga G."/>
            <person name="Konrad A."/>
            <person name="Singh S."/>
            <person name="Jensen M.F."/>
            <person name="Cong E.H."/>
            <person name="Eikeseth-Otteraa H."/>
            <person name="Noel B."/>
            <person name="Anthouard V."/>
            <person name="Porcel B.M."/>
            <person name="Kachouri-Lafond R."/>
            <person name="Nishino A."/>
            <person name="Ugolini M."/>
            <person name="Chourrout P."/>
            <person name="Nishida H."/>
            <person name="Aasland R."/>
            <person name="Huzurbazar S."/>
            <person name="Westhof E."/>
            <person name="Delsuc F."/>
            <person name="Lehrach H."/>
            <person name="Reinhardt R."/>
            <person name="Weissenbach J."/>
            <person name="Roy S.W."/>
            <person name="Artiguenave F."/>
            <person name="Postlethwait J.H."/>
            <person name="Manak J.R."/>
            <person name="Thompson E.M."/>
            <person name="Jaillon O."/>
            <person name="Du Pasquier L."/>
            <person name="Boudinot P."/>
            <person name="Liberles D.A."/>
            <person name="Volff J.N."/>
            <person name="Philippe H."/>
            <person name="Lenhard B."/>
            <person name="Roest Crollius H."/>
            <person name="Wincker P."/>
            <person name="Chourrout D."/>
        </authorList>
    </citation>
    <scope>NUCLEOTIDE SEQUENCE [LARGE SCALE GENOMIC DNA]</scope>
</reference>
<dbReference type="FunFam" id="1.10.510.10:FF:000624">
    <property type="entry name" value="Mitogen-activated protein kinase"/>
    <property type="match status" value="1"/>
</dbReference>
<evidence type="ECO:0000256" key="7">
    <source>
        <dbReference type="ARBA" id="ARBA00022741"/>
    </source>
</evidence>
<keyword evidence="9 11" id="KW-0067">ATP-binding</keyword>
<evidence type="ECO:0000256" key="9">
    <source>
        <dbReference type="ARBA" id="ARBA00022840"/>
    </source>
</evidence>
<dbReference type="PRINTS" id="PR01773">
    <property type="entry name" value="P38MAPKINASE"/>
</dbReference>
<keyword evidence="10" id="KW-0346">Stress response</keyword>
<organism evidence="13">
    <name type="scientific">Oikopleura dioica</name>
    <name type="common">Tunicate</name>
    <dbReference type="NCBI Taxonomy" id="34765"/>
    <lineage>
        <taxon>Eukaryota</taxon>
        <taxon>Metazoa</taxon>
        <taxon>Chordata</taxon>
        <taxon>Tunicata</taxon>
        <taxon>Appendicularia</taxon>
        <taxon>Copelata</taxon>
        <taxon>Oikopleuridae</taxon>
        <taxon>Oikopleura</taxon>
    </lineage>
</organism>
<dbReference type="Pfam" id="PF00069">
    <property type="entry name" value="Pkinase"/>
    <property type="match status" value="1"/>
</dbReference>
<keyword evidence="8" id="KW-0418">Kinase</keyword>
<dbReference type="FunFam" id="3.30.200.20:FF:000028">
    <property type="entry name" value="Mitogen-activated protein kinase"/>
    <property type="match status" value="1"/>
</dbReference>
<dbReference type="PROSITE" id="PS50011">
    <property type="entry name" value="PROTEIN_KINASE_DOM"/>
    <property type="match status" value="1"/>
</dbReference>
<keyword evidence="6" id="KW-0808">Transferase</keyword>
<evidence type="ECO:0000259" key="12">
    <source>
        <dbReference type="PROSITE" id="PS50011"/>
    </source>
</evidence>
<dbReference type="InterPro" id="IPR008352">
    <property type="entry name" value="MAPK_HOG-like"/>
</dbReference>
<dbReference type="AlphaFoldDB" id="E4YDS8"/>
<dbReference type="Gene3D" id="1.10.510.10">
    <property type="entry name" value="Transferase(Phosphotransferase) domain 1"/>
    <property type="match status" value="1"/>
</dbReference>
<accession>E4YDS8</accession>
<comment type="similarity">
    <text evidence="2">Belongs to the protein kinase superfamily. CMGC Ser/Thr protein kinase family. MAP kinase subfamily.</text>
</comment>
<dbReference type="Proteomes" id="UP000011014">
    <property type="component" value="Unassembled WGS sequence"/>
</dbReference>
<dbReference type="InterPro" id="IPR011009">
    <property type="entry name" value="Kinase-like_dom_sf"/>
</dbReference>
<dbReference type="SMART" id="SM00220">
    <property type="entry name" value="S_TKc"/>
    <property type="match status" value="1"/>
</dbReference>
<dbReference type="InterPro" id="IPR017441">
    <property type="entry name" value="Protein_kinase_ATP_BS"/>
</dbReference>
<keyword evidence="5" id="KW-0597">Phosphoprotein</keyword>
<comment type="cofactor">
    <cofactor evidence="1">
        <name>Mg(2+)</name>
        <dbReference type="ChEBI" id="CHEBI:18420"/>
    </cofactor>
</comment>
<dbReference type="PROSITE" id="PS00107">
    <property type="entry name" value="PROTEIN_KINASE_ATP"/>
    <property type="match status" value="1"/>
</dbReference>
<evidence type="ECO:0000256" key="8">
    <source>
        <dbReference type="ARBA" id="ARBA00022777"/>
    </source>
</evidence>
<feature type="domain" description="Protein kinase" evidence="12">
    <location>
        <begin position="42"/>
        <end position="333"/>
    </location>
</feature>
<dbReference type="EMBL" id="FN654437">
    <property type="protein sequence ID" value="CBY43770.1"/>
    <property type="molecule type" value="Genomic_DNA"/>
</dbReference>
<gene>
    <name evidence="13" type="ORF">GSOID_T00021616001</name>
</gene>
<evidence type="ECO:0000256" key="1">
    <source>
        <dbReference type="ARBA" id="ARBA00001946"/>
    </source>
</evidence>
<dbReference type="Gene3D" id="3.30.200.20">
    <property type="entry name" value="Phosphorylase Kinase, domain 1"/>
    <property type="match status" value="1"/>
</dbReference>
<evidence type="ECO:0000256" key="6">
    <source>
        <dbReference type="ARBA" id="ARBA00022679"/>
    </source>
</evidence>
<evidence type="ECO:0000256" key="3">
    <source>
        <dbReference type="ARBA" id="ARBA00012411"/>
    </source>
</evidence>
<dbReference type="SUPFAM" id="SSF56112">
    <property type="entry name" value="Protein kinase-like (PK-like)"/>
    <property type="match status" value="1"/>
</dbReference>
<dbReference type="EC" id="2.7.11.24" evidence="3"/>
<evidence type="ECO:0000256" key="2">
    <source>
        <dbReference type="ARBA" id="ARBA00008832"/>
    </source>
</evidence>
<evidence type="ECO:0000256" key="5">
    <source>
        <dbReference type="ARBA" id="ARBA00022553"/>
    </source>
</evidence>
<name>E4YDS8_OIKDI</name>
<evidence type="ECO:0000256" key="11">
    <source>
        <dbReference type="PROSITE-ProRule" id="PRU10141"/>
    </source>
</evidence>
<dbReference type="InterPro" id="IPR050117">
    <property type="entry name" value="MAPK"/>
</dbReference>
<evidence type="ECO:0000256" key="10">
    <source>
        <dbReference type="ARBA" id="ARBA00023016"/>
    </source>
</evidence>
<evidence type="ECO:0000313" key="13">
    <source>
        <dbReference type="EMBL" id="CBY43770.1"/>
    </source>
</evidence>
<proteinExistence type="inferred from homology"/>
<protein>
    <recommendedName>
        <fullName evidence="3">mitogen-activated protein kinase</fullName>
        <ecNumber evidence="3">2.7.11.24</ecNumber>
    </recommendedName>
</protein>
<keyword evidence="7 11" id="KW-0547">Nucleotide-binding</keyword>
<evidence type="ECO:0000256" key="4">
    <source>
        <dbReference type="ARBA" id="ARBA00022527"/>
    </source>
</evidence>